<evidence type="ECO:0000256" key="1">
    <source>
        <dbReference type="ARBA" id="ARBA00022536"/>
    </source>
</evidence>
<keyword evidence="1 6" id="KW-0245">EGF-like domain</keyword>
<dbReference type="Pfam" id="PF17517">
    <property type="entry name" value="IgGFc_binding"/>
    <property type="match status" value="1"/>
</dbReference>
<evidence type="ECO:0000256" key="6">
    <source>
        <dbReference type="PROSITE-ProRule" id="PRU00076"/>
    </source>
</evidence>
<dbReference type="GO" id="GO:0051241">
    <property type="term" value="P:negative regulation of multicellular organismal process"/>
    <property type="evidence" value="ECO:0007669"/>
    <property type="project" value="UniProtKB-ARBA"/>
</dbReference>
<feature type="domain" description="EGF-like" evidence="7">
    <location>
        <begin position="568"/>
        <end position="604"/>
    </location>
</feature>
<feature type="disulfide bond" evidence="6">
    <location>
        <begin position="556"/>
        <end position="565"/>
    </location>
</feature>
<dbReference type="InterPro" id="IPR000152">
    <property type="entry name" value="EGF-type_Asp/Asn_hydroxyl_site"/>
</dbReference>
<accession>A0A8B6FEE7</accession>
<dbReference type="FunFam" id="2.10.25.10:FF:000004">
    <property type="entry name" value="Neurogenic locus notch 1"/>
    <property type="match status" value="1"/>
</dbReference>
<reference evidence="8" key="1">
    <citation type="submission" date="2018-11" db="EMBL/GenBank/DDBJ databases">
        <authorList>
            <person name="Alioto T."/>
            <person name="Alioto T."/>
        </authorList>
    </citation>
    <scope>NUCLEOTIDE SEQUENCE</scope>
</reference>
<feature type="disulfide bond" evidence="6">
    <location>
        <begin position="632"/>
        <end position="641"/>
    </location>
</feature>
<dbReference type="PROSITE" id="PS01186">
    <property type="entry name" value="EGF_2"/>
    <property type="match status" value="4"/>
</dbReference>
<dbReference type="InterPro" id="IPR009030">
    <property type="entry name" value="Growth_fac_rcpt_cys_sf"/>
</dbReference>
<dbReference type="PROSITE" id="PS00022">
    <property type="entry name" value="EGF_1"/>
    <property type="match status" value="3"/>
</dbReference>
<dbReference type="PRINTS" id="PR00010">
    <property type="entry name" value="EGFBLOOD"/>
</dbReference>
<keyword evidence="5" id="KW-0325">Glycoprotein</keyword>
<protein>
    <recommendedName>
        <fullName evidence="7">EGF-like domain-containing protein</fullName>
    </recommendedName>
</protein>
<comment type="caution">
    <text evidence="8">The sequence shown here is derived from an EMBL/GenBank/DDBJ whole genome shotgun (WGS) entry which is preliminary data.</text>
</comment>
<keyword evidence="2" id="KW-0732">Signal</keyword>
<dbReference type="SMART" id="SM00179">
    <property type="entry name" value="EGF_CA"/>
    <property type="match status" value="6"/>
</dbReference>
<dbReference type="AlphaFoldDB" id="A0A8B6FEE7"/>
<feature type="domain" description="EGF-like" evidence="7">
    <location>
        <begin position="454"/>
        <end position="490"/>
    </location>
</feature>
<dbReference type="CDD" id="cd00054">
    <property type="entry name" value="EGF_CA"/>
    <property type="match status" value="6"/>
</dbReference>
<feature type="domain" description="EGF-like" evidence="7">
    <location>
        <begin position="644"/>
        <end position="680"/>
    </location>
</feature>
<evidence type="ECO:0000313" key="8">
    <source>
        <dbReference type="EMBL" id="VDI47644.1"/>
    </source>
</evidence>
<dbReference type="GO" id="GO:0003008">
    <property type="term" value="P:system process"/>
    <property type="evidence" value="ECO:0007669"/>
    <property type="project" value="UniProtKB-ARBA"/>
</dbReference>
<feature type="disulfide bond" evidence="6">
    <location>
        <begin position="480"/>
        <end position="489"/>
    </location>
</feature>
<feature type="domain" description="EGF-like" evidence="7">
    <location>
        <begin position="492"/>
        <end position="528"/>
    </location>
</feature>
<feature type="domain" description="EGF-like" evidence="7">
    <location>
        <begin position="606"/>
        <end position="642"/>
    </location>
</feature>
<keyword evidence="9" id="KW-1185">Reference proteome</keyword>
<dbReference type="Gene3D" id="2.10.25.10">
    <property type="entry name" value="Laminin"/>
    <property type="match status" value="6"/>
</dbReference>
<evidence type="ECO:0000313" key="9">
    <source>
        <dbReference type="Proteomes" id="UP000596742"/>
    </source>
</evidence>
<dbReference type="Pfam" id="PF00008">
    <property type="entry name" value="EGF"/>
    <property type="match status" value="5"/>
</dbReference>
<dbReference type="GO" id="GO:0005509">
    <property type="term" value="F:calcium ion binding"/>
    <property type="evidence" value="ECO:0007669"/>
    <property type="project" value="InterPro"/>
</dbReference>
<dbReference type="InterPro" id="IPR018097">
    <property type="entry name" value="EGF_Ca-bd_CS"/>
</dbReference>
<gene>
    <name evidence="8" type="ORF">MGAL_10B015235</name>
</gene>
<feature type="disulfide bond" evidence="6">
    <location>
        <begin position="670"/>
        <end position="679"/>
    </location>
</feature>
<dbReference type="InterPro" id="IPR035234">
    <property type="entry name" value="IgGFc-bd_N"/>
</dbReference>
<dbReference type="FunFam" id="2.10.25.10:FF:000321">
    <property type="entry name" value="Protein delta homolog 1"/>
    <property type="match status" value="1"/>
</dbReference>
<dbReference type="OrthoDB" id="6136119at2759"/>
<proteinExistence type="predicted"/>
<dbReference type="FunFam" id="2.10.25.10:FF:000143">
    <property type="entry name" value="Protein crumbs 1"/>
    <property type="match status" value="1"/>
</dbReference>
<dbReference type="FunFam" id="2.10.25.10:FF:000122">
    <property type="entry name" value="Protein crumbs homolog 2"/>
    <property type="match status" value="1"/>
</dbReference>
<dbReference type="GO" id="GO:0051240">
    <property type="term" value="P:positive regulation of multicellular organismal process"/>
    <property type="evidence" value="ECO:0007669"/>
    <property type="project" value="UniProtKB-ARBA"/>
</dbReference>
<feature type="domain" description="EGF-like" evidence="7">
    <location>
        <begin position="530"/>
        <end position="566"/>
    </location>
</feature>
<dbReference type="Proteomes" id="UP000596742">
    <property type="component" value="Unassembled WGS sequence"/>
</dbReference>
<comment type="caution">
    <text evidence="6">Lacks conserved residue(s) required for the propagation of feature annotation.</text>
</comment>
<dbReference type="Pfam" id="PF12661">
    <property type="entry name" value="hEGF"/>
    <property type="match status" value="1"/>
</dbReference>
<dbReference type="PANTHER" id="PTHR46534:SF1">
    <property type="entry name" value="IGGFC-BINDING PROTEIN N-TERMINAL DOMAIN-CONTAINING PROTEIN"/>
    <property type="match status" value="1"/>
</dbReference>
<keyword evidence="4 6" id="KW-1015">Disulfide bond</keyword>
<dbReference type="SUPFAM" id="SSF57184">
    <property type="entry name" value="Growth factor receptor domain"/>
    <property type="match status" value="1"/>
</dbReference>
<dbReference type="InterPro" id="IPR000742">
    <property type="entry name" value="EGF"/>
</dbReference>
<dbReference type="PROSITE" id="PS01187">
    <property type="entry name" value="EGF_CA"/>
    <property type="match status" value="2"/>
</dbReference>
<dbReference type="InterPro" id="IPR001881">
    <property type="entry name" value="EGF-like_Ca-bd_dom"/>
</dbReference>
<name>A0A8B6FEE7_MYTGA</name>
<dbReference type="InterPro" id="IPR013032">
    <property type="entry name" value="EGF-like_CS"/>
</dbReference>
<feature type="disulfide bond" evidence="6">
    <location>
        <begin position="594"/>
        <end position="603"/>
    </location>
</feature>
<dbReference type="EMBL" id="UYJE01006632">
    <property type="protein sequence ID" value="VDI47644.1"/>
    <property type="molecule type" value="Genomic_DNA"/>
</dbReference>
<feature type="disulfide bond" evidence="6">
    <location>
        <begin position="518"/>
        <end position="527"/>
    </location>
</feature>
<evidence type="ECO:0000256" key="2">
    <source>
        <dbReference type="ARBA" id="ARBA00022729"/>
    </source>
</evidence>
<evidence type="ECO:0000256" key="3">
    <source>
        <dbReference type="ARBA" id="ARBA00022737"/>
    </source>
</evidence>
<keyword evidence="3" id="KW-0677">Repeat</keyword>
<evidence type="ECO:0000256" key="4">
    <source>
        <dbReference type="ARBA" id="ARBA00023157"/>
    </source>
</evidence>
<sequence>MDNYNPGTLQVFVTTDNFHAVRVTITTPLFDSTYLRQLSVNKSVISTEIFNWNLRGIGTELSNKGIDIKADNEITVYAVNKEKETTDAFVVFPIDAIGDEYYILTWNVRSTFMIISTMENTVVHVTTGKGATPIIYKGVTYSPGMTLTLIMNTYESFHVQGSETSDFSGTYVKSNKVITVMSGSQCSNIGGGACDHLCSQMTSVDTFGKQFLTMSMPNCNVPVDFKIVASSSNTYININGRGAVHLSTAGDVHAFQITDQTSRTIMADKPIALAFFAEGGCGSDQGDPAMILLPPIEQFAADYTFSTIKTPGNPFQNALTVVIPSTEINGLSLDGHLMTSYHWQQVQGSSTLQITNVNIVDGPHTIFHSNPTVTFLAVSTGTAEYNSYGYIAGQRLAPINSNCSMSKTVPGDIVDNDCDGLIDEELLDGKDNDGDGKIDEDLAVYFNGCHSTSDKDECASNPCLNGGTCSDDVNFYNCTCKPGYTENNCQIDIDECASSPCQHTGHCVDLVNDYRCHCSKGYKGNNCEIDINDCLSNPCLNGGTCSDKVNSYVCTCPQGYVDQNCQTDVNECVSNPCYNNATCIDETPGWNCSCLPGFYEQQCRTELDECQSNPCRNNGTCIDIVNGYYCLCANESSGRHCEQKINSCLSSPCFNDGVCTNQLYGYTCDCLEHWHGDKCEYEIINRTMGCLDIEYSECSCRVNQLRTKTPKSNKALFGTVGFATGLILTLISHCLSRLLNKAKASTKICPENDRSTLLEELSPVQTDKEVVTEDSIKSSSENRRKFPAHSSDTHNCFIDHTGFDFSKFCVNKDGSRRVPKCRHQRLIDKKIIKNEIKQIRSLLS</sequence>
<evidence type="ECO:0000256" key="5">
    <source>
        <dbReference type="ARBA" id="ARBA00023180"/>
    </source>
</evidence>
<dbReference type="PROSITE" id="PS50026">
    <property type="entry name" value="EGF_3"/>
    <property type="match status" value="6"/>
</dbReference>
<dbReference type="PANTHER" id="PTHR46534">
    <property type="entry name" value="IGGFC_BINDING DOMAIN-CONTAINING PROTEIN"/>
    <property type="match status" value="1"/>
</dbReference>
<dbReference type="SUPFAM" id="SSF57196">
    <property type="entry name" value="EGF/Laminin"/>
    <property type="match status" value="3"/>
</dbReference>
<dbReference type="FunFam" id="2.10.25.10:FF:000472">
    <property type="entry name" value="Uncharacterized protein, isoform A"/>
    <property type="match status" value="1"/>
</dbReference>
<organism evidence="8 9">
    <name type="scientific">Mytilus galloprovincialis</name>
    <name type="common">Mediterranean mussel</name>
    <dbReference type="NCBI Taxonomy" id="29158"/>
    <lineage>
        <taxon>Eukaryota</taxon>
        <taxon>Metazoa</taxon>
        <taxon>Spiralia</taxon>
        <taxon>Lophotrochozoa</taxon>
        <taxon>Mollusca</taxon>
        <taxon>Bivalvia</taxon>
        <taxon>Autobranchia</taxon>
        <taxon>Pteriomorphia</taxon>
        <taxon>Mytilida</taxon>
        <taxon>Mytiloidea</taxon>
        <taxon>Mytilidae</taxon>
        <taxon>Mytilinae</taxon>
        <taxon>Mytilus</taxon>
    </lineage>
</organism>
<dbReference type="SMART" id="SM00181">
    <property type="entry name" value="EGF"/>
    <property type="match status" value="6"/>
</dbReference>
<dbReference type="PROSITE" id="PS00010">
    <property type="entry name" value="ASX_HYDROXYL"/>
    <property type="match status" value="5"/>
</dbReference>
<evidence type="ECO:0000259" key="7">
    <source>
        <dbReference type="PROSITE" id="PS50026"/>
    </source>
</evidence>